<dbReference type="VEuPathDB" id="VectorBase:ISCP_002884"/>
<dbReference type="EMBL" id="ABJB010044495">
    <property type="status" value="NOT_ANNOTATED_CDS"/>
    <property type="molecule type" value="Genomic_DNA"/>
</dbReference>
<keyword evidence="4" id="KW-0812">Transmembrane</keyword>
<keyword evidence="6" id="KW-0472">Membrane</keyword>
<dbReference type="HOGENOM" id="CLU_024661_1_0_1"/>
<evidence type="ECO:0000256" key="6">
    <source>
        <dbReference type="ARBA" id="ARBA00023136"/>
    </source>
</evidence>
<reference evidence="11" key="2">
    <citation type="submission" date="2020-05" db="UniProtKB">
        <authorList>
            <consortium name="EnsemblMetazoa"/>
        </authorList>
    </citation>
    <scope>IDENTIFICATION</scope>
    <source>
        <strain evidence="11">wikel</strain>
    </source>
</reference>
<keyword evidence="3 8" id="KW-0444">Lipid biosynthesis</keyword>
<dbReference type="EMBL" id="ABJB010493317">
    <property type="status" value="NOT_ANNOTATED_CDS"/>
    <property type="molecule type" value="Genomic_DNA"/>
</dbReference>
<dbReference type="VEuPathDB" id="VectorBase:ISCW020491"/>
<comment type="catalytic activity">
    <reaction evidence="7 8">
        <text>a long-chain fatty acyl-CoA + 2 NADPH + 2 H(+) = a long-chain primary fatty alcohol + 2 NADP(+) + CoA</text>
        <dbReference type="Rhea" id="RHEA:52716"/>
        <dbReference type="ChEBI" id="CHEBI:15378"/>
        <dbReference type="ChEBI" id="CHEBI:57287"/>
        <dbReference type="ChEBI" id="CHEBI:57783"/>
        <dbReference type="ChEBI" id="CHEBI:58349"/>
        <dbReference type="ChEBI" id="CHEBI:77396"/>
        <dbReference type="ChEBI" id="CHEBI:83139"/>
        <dbReference type="EC" id="1.2.1.84"/>
    </reaction>
</comment>
<evidence type="ECO:0000259" key="9">
    <source>
        <dbReference type="Pfam" id="PF07993"/>
    </source>
</evidence>
<dbReference type="EMBL" id="DS849364">
    <property type="protein sequence ID" value="EEC13365.1"/>
    <property type="molecule type" value="Genomic_DNA"/>
</dbReference>
<evidence type="ECO:0000256" key="5">
    <source>
        <dbReference type="ARBA" id="ARBA00022989"/>
    </source>
</evidence>
<comment type="subcellular location">
    <subcellularLocation>
        <location evidence="1">Membrane</location>
        <topology evidence="1">Multi-pass membrane protein</topology>
    </subcellularLocation>
</comment>
<evidence type="ECO:0000313" key="11">
    <source>
        <dbReference type="EnsemblMetazoa" id="ISCW020491-PA"/>
    </source>
</evidence>
<reference evidence="10 12" key="1">
    <citation type="submission" date="2008-03" db="EMBL/GenBank/DDBJ databases">
        <title>Annotation of Ixodes scapularis.</title>
        <authorList>
            <consortium name="Ixodes scapularis Genome Project Consortium"/>
            <person name="Caler E."/>
            <person name="Hannick L.I."/>
            <person name="Bidwell S."/>
            <person name="Joardar V."/>
            <person name="Thiagarajan M."/>
            <person name="Amedeo P."/>
            <person name="Galinsky K.J."/>
            <person name="Schobel S."/>
            <person name="Inman J."/>
            <person name="Hostetler J."/>
            <person name="Miller J."/>
            <person name="Hammond M."/>
            <person name="Megy K."/>
            <person name="Lawson D."/>
            <person name="Kodira C."/>
            <person name="Sutton G."/>
            <person name="Meyer J."/>
            <person name="Hill C.A."/>
            <person name="Birren B."/>
            <person name="Nene V."/>
            <person name="Collins F."/>
            <person name="Alarcon-Chaidez F."/>
            <person name="Wikel S."/>
            <person name="Strausberg R."/>
        </authorList>
    </citation>
    <scope>NUCLEOTIDE SEQUENCE [LARGE SCALE GENOMIC DNA]</scope>
    <source>
        <strain evidence="12">Wikel</strain>
        <strain evidence="10">Wikel colony</strain>
    </source>
</reference>
<dbReference type="FunFam" id="3.40.50.720:FF:000143">
    <property type="entry name" value="Fatty acyl-CoA reductase"/>
    <property type="match status" value="1"/>
</dbReference>
<dbReference type="Pfam" id="PF07993">
    <property type="entry name" value="NAD_binding_4"/>
    <property type="match status" value="1"/>
</dbReference>
<accession>B7Q3E3</accession>
<dbReference type="EC" id="1.2.1.84" evidence="8"/>
<evidence type="ECO:0000256" key="7">
    <source>
        <dbReference type="ARBA" id="ARBA00052530"/>
    </source>
</evidence>
<proteinExistence type="inferred from homology"/>
<dbReference type="VEuPathDB" id="VectorBase:ISCI020491"/>
<dbReference type="EMBL" id="ABJB010749437">
    <property type="status" value="NOT_ANNOTATED_CDS"/>
    <property type="molecule type" value="Genomic_DNA"/>
</dbReference>
<evidence type="ECO:0000256" key="8">
    <source>
        <dbReference type="RuleBase" id="RU363097"/>
    </source>
</evidence>
<evidence type="ECO:0000256" key="2">
    <source>
        <dbReference type="ARBA" id="ARBA00005928"/>
    </source>
</evidence>
<dbReference type="PANTHER" id="PTHR11011">
    <property type="entry name" value="MALE STERILITY PROTEIN 2-RELATED"/>
    <property type="match status" value="1"/>
</dbReference>
<name>B7Q3E3_IXOSC</name>
<dbReference type="EMBL" id="ABJB010847633">
    <property type="status" value="NOT_ANNOTATED_CDS"/>
    <property type="molecule type" value="Genomic_DNA"/>
</dbReference>
<dbReference type="GO" id="GO:0035336">
    <property type="term" value="P:long-chain fatty-acyl-CoA metabolic process"/>
    <property type="evidence" value="ECO:0000318"/>
    <property type="project" value="GO_Central"/>
</dbReference>
<dbReference type="Proteomes" id="UP000001555">
    <property type="component" value="Unassembled WGS sequence"/>
</dbReference>
<dbReference type="GO" id="GO:0016020">
    <property type="term" value="C:membrane"/>
    <property type="evidence" value="ECO:0007669"/>
    <property type="project" value="UniProtKB-SubCell"/>
</dbReference>
<dbReference type="OrthoDB" id="6474343at2759"/>
<feature type="domain" description="Thioester reductase (TE)" evidence="9">
    <location>
        <begin position="15"/>
        <end position="285"/>
    </location>
</feature>
<dbReference type="InterPro" id="IPR036291">
    <property type="entry name" value="NAD(P)-bd_dom_sf"/>
</dbReference>
<dbReference type="InParanoid" id="B7Q3E3"/>
<keyword evidence="8" id="KW-0521">NADP</keyword>
<organism>
    <name type="scientific">Ixodes scapularis</name>
    <name type="common">Black-legged tick</name>
    <name type="synonym">Deer tick</name>
    <dbReference type="NCBI Taxonomy" id="6945"/>
    <lineage>
        <taxon>Eukaryota</taxon>
        <taxon>Metazoa</taxon>
        <taxon>Ecdysozoa</taxon>
        <taxon>Arthropoda</taxon>
        <taxon>Chelicerata</taxon>
        <taxon>Arachnida</taxon>
        <taxon>Acari</taxon>
        <taxon>Parasitiformes</taxon>
        <taxon>Ixodida</taxon>
        <taxon>Ixodoidea</taxon>
        <taxon>Ixodidae</taxon>
        <taxon>Ixodinae</taxon>
        <taxon>Ixodes</taxon>
    </lineage>
</organism>
<keyword evidence="8 10" id="KW-0560">Oxidoreductase</keyword>
<dbReference type="EMBL" id="ABJB010112817">
    <property type="status" value="NOT_ANNOTATED_CDS"/>
    <property type="molecule type" value="Genomic_DNA"/>
</dbReference>
<dbReference type="EMBL" id="ABJB010016302">
    <property type="status" value="NOT_ANNOTATED_CDS"/>
    <property type="molecule type" value="Genomic_DNA"/>
</dbReference>
<protein>
    <recommendedName>
        <fullName evidence="8">Fatty acyl-CoA reductase</fullName>
        <ecNumber evidence="8">1.2.1.84</ecNumber>
    </recommendedName>
</protein>
<keyword evidence="8" id="KW-0443">Lipid metabolism</keyword>
<dbReference type="EMBL" id="ABJB010005031">
    <property type="status" value="NOT_ANNOTATED_CDS"/>
    <property type="molecule type" value="Genomic_DNA"/>
</dbReference>
<dbReference type="EMBL" id="ABJB011114353">
    <property type="status" value="NOT_ANNOTATED_CDS"/>
    <property type="molecule type" value="Genomic_DNA"/>
</dbReference>
<sequence length="377" mass="42193">MPTIGSFFAGRNVLVTGSTGFLGKVLLEKLLRSCPDVGSIYLIVRTKRGLRAEDRIADILKMQLFQRLRQERPEAFQKIVVLEGDLTLPDLGLKPKDRQLLVATVNVVVHSAATVKFDEPIKNAVRMNLGGTRRIVELCNEMEDLKVLVHVSTCYCNCDRGEIKEEIYAPVHDPDHIIKIIDWLDTETLEACQTKLLGSMPNTYTFTKGLAETLVQRESKGYPVAIVRPSIVVCSWKEPFPGWVDNFNGPTGLIIAVATGLLKSVYTDPDMETDFVPVDVVVNCILAAAWNVATTRPSDVQVYQCASSGRSPRLRWRDMKAIQESLMGELRFTSAIRYPDVQLRRNLTAHRAAMFFQHYVPACLGDALLACLGKKQW</sequence>
<evidence type="ECO:0000313" key="12">
    <source>
        <dbReference type="Proteomes" id="UP000001555"/>
    </source>
</evidence>
<evidence type="ECO:0000256" key="4">
    <source>
        <dbReference type="ARBA" id="ARBA00022692"/>
    </source>
</evidence>
<dbReference type="EMBL" id="ABJB011094169">
    <property type="status" value="NOT_ANNOTATED_CDS"/>
    <property type="molecule type" value="Genomic_DNA"/>
</dbReference>
<evidence type="ECO:0000313" key="10">
    <source>
        <dbReference type="EMBL" id="EEC13365.1"/>
    </source>
</evidence>
<dbReference type="EnsemblMetazoa" id="ISCW020491-RA">
    <property type="protein sequence ID" value="ISCW020491-PA"/>
    <property type="gene ID" value="ISCW020491"/>
</dbReference>
<comment type="function">
    <text evidence="8">Catalyzes the reduction of fatty acyl-CoA to fatty alcohols.</text>
</comment>
<keyword evidence="12" id="KW-1185">Reference proteome</keyword>
<dbReference type="InterPro" id="IPR013120">
    <property type="entry name" value="FAR_NAD-bd"/>
</dbReference>
<dbReference type="EMBL" id="ABJB010565529">
    <property type="status" value="NOT_ANNOTATED_CDS"/>
    <property type="molecule type" value="Genomic_DNA"/>
</dbReference>
<gene>
    <name evidence="10" type="ORF">IscW_ISCW020491</name>
</gene>
<evidence type="ECO:0000256" key="1">
    <source>
        <dbReference type="ARBA" id="ARBA00004141"/>
    </source>
</evidence>
<dbReference type="PaxDb" id="6945-B7Q3E3"/>
<dbReference type="CDD" id="cd05236">
    <property type="entry name" value="FAR-N_SDR_e"/>
    <property type="match status" value="1"/>
</dbReference>
<dbReference type="GO" id="GO:0102965">
    <property type="term" value="F:alcohol-forming long-chain fatty acyl-CoA reductase activity"/>
    <property type="evidence" value="ECO:0007669"/>
    <property type="project" value="UniProtKB-EC"/>
</dbReference>
<dbReference type="AlphaFoldDB" id="B7Q3E3"/>
<dbReference type="PANTHER" id="PTHR11011:SF116">
    <property type="entry name" value="FATTY ACYL-COA REDUCTASE CG5065-RELATED"/>
    <property type="match status" value="1"/>
</dbReference>
<dbReference type="Gene3D" id="3.40.50.720">
    <property type="entry name" value="NAD(P)-binding Rossmann-like Domain"/>
    <property type="match status" value="1"/>
</dbReference>
<dbReference type="SUPFAM" id="SSF51735">
    <property type="entry name" value="NAD(P)-binding Rossmann-fold domains"/>
    <property type="match status" value="1"/>
</dbReference>
<evidence type="ECO:0000256" key="3">
    <source>
        <dbReference type="ARBA" id="ARBA00022516"/>
    </source>
</evidence>
<comment type="similarity">
    <text evidence="2 8">Belongs to the fatty acyl-CoA reductase family.</text>
</comment>
<dbReference type="GO" id="GO:0005777">
    <property type="term" value="C:peroxisome"/>
    <property type="evidence" value="ECO:0000318"/>
    <property type="project" value="GO_Central"/>
</dbReference>
<dbReference type="InterPro" id="IPR026055">
    <property type="entry name" value="FAR"/>
</dbReference>
<keyword evidence="5" id="KW-1133">Transmembrane helix</keyword>
<dbReference type="STRING" id="6945.B7Q3E3"/>
<dbReference type="GO" id="GO:0080019">
    <property type="term" value="F:alcohol-forming very long-chain fatty acyl-CoA reductase activity"/>
    <property type="evidence" value="ECO:0000318"/>
    <property type="project" value="GO_Central"/>
</dbReference>